<evidence type="ECO:0000256" key="6">
    <source>
        <dbReference type="ARBA" id="ARBA00022982"/>
    </source>
</evidence>
<evidence type="ECO:0000256" key="4">
    <source>
        <dbReference type="ARBA" id="ARBA00022617"/>
    </source>
</evidence>
<sequence length="160" mass="18379">MWLKKNRGLSIMQNTFYCLLTTLLSLILAFATLNSFAEANKQVSSEELVTAFSTQEKFPKSAFKLKPHHKALQLECANCHDNAKEGEYKRLETEDCLQCHKSREAVADRTQFMDVNLTNPHNSLHDRLDLDCYECHAEHKPSQNLCSFCHKTDSWMGQVP</sequence>
<keyword evidence="10" id="KW-1185">Reference proteome</keyword>
<keyword evidence="5" id="KW-0479">Metal-binding</keyword>
<evidence type="ECO:0000256" key="3">
    <source>
        <dbReference type="ARBA" id="ARBA00022448"/>
    </source>
</evidence>
<dbReference type="Proteomes" id="UP000241771">
    <property type="component" value="Unassembled WGS sequence"/>
</dbReference>
<dbReference type="AlphaFoldDB" id="A0A2T3NP57"/>
<dbReference type="GO" id="GO:0046872">
    <property type="term" value="F:metal ion binding"/>
    <property type="evidence" value="ECO:0007669"/>
    <property type="project" value="UniProtKB-KW"/>
</dbReference>
<evidence type="ECO:0000256" key="1">
    <source>
        <dbReference type="ARBA" id="ARBA00001926"/>
    </source>
</evidence>
<keyword evidence="4" id="KW-0349">Heme</keyword>
<comment type="caution">
    <text evidence="9">The sequence shown here is derived from an EMBL/GenBank/DDBJ whole genome shotgun (WGS) entry which is preliminary data.</text>
</comment>
<dbReference type="EMBL" id="PYMA01000013">
    <property type="protein sequence ID" value="PSW18066.1"/>
    <property type="molecule type" value="Genomic_DNA"/>
</dbReference>
<evidence type="ECO:0000256" key="2">
    <source>
        <dbReference type="ARBA" id="ARBA00004196"/>
    </source>
</evidence>
<organism evidence="9 10">
    <name type="scientific">Photobacterium sanctipauli</name>
    <dbReference type="NCBI Taxonomy" id="1342794"/>
    <lineage>
        <taxon>Bacteria</taxon>
        <taxon>Pseudomonadati</taxon>
        <taxon>Pseudomonadota</taxon>
        <taxon>Gammaproteobacteria</taxon>
        <taxon>Vibrionales</taxon>
        <taxon>Vibrionaceae</taxon>
        <taxon>Photobacterium</taxon>
    </lineage>
</organism>
<keyword evidence="7" id="KW-0408">Iron</keyword>
<proteinExistence type="predicted"/>
<dbReference type="Gene3D" id="1.10.1130.10">
    <property type="entry name" value="Flavocytochrome C3, Chain A"/>
    <property type="match status" value="1"/>
</dbReference>
<accession>A0A2T3NP57</accession>
<dbReference type="GO" id="GO:0030313">
    <property type="term" value="C:cell envelope"/>
    <property type="evidence" value="ECO:0007669"/>
    <property type="project" value="UniProtKB-SubCell"/>
</dbReference>
<comment type="cofactor">
    <cofactor evidence="1">
        <name>heme c</name>
        <dbReference type="ChEBI" id="CHEBI:61717"/>
    </cofactor>
</comment>
<feature type="domain" description="Tetrahaem cytochrome" evidence="8">
    <location>
        <begin position="68"/>
        <end position="151"/>
    </location>
</feature>
<gene>
    <name evidence="9" type="ORF">C9I98_18420</name>
</gene>
<dbReference type="InterPro" id="IPR012286">
    <property type="entry name" value="Tetrahaem_cytochrome"/>
</dbReference>
<dbReference type="SUPFAM" id="SSF48695">
    <property type="entry name" value="Multiheme cytochromes"/>
    <property type="match status" value="1"/>
</dbReference>
<dbReference type="Pfam" id="PF14537">
    <property type="entry name" value="Cytochrom_c3_2"/>
    <property type="match status" value="1"/>
</dbReference>
<evidence type="ECO:0000313" key="9">
    <source>
        <dbReference type="EMBL" id="PSW18066.1"/>
    </source>
</evidence>
<protein>
    <submittedName>
        <fullName evidence="9">Cytochrome C</fullName>
    </submittedName>
</protein>
<keyword evidence="6" id="KW-0249">Electron transport</keyword>
<evidence type="ECO:0000256" key="5">
    <source>
        <dbReference type="ARBA" id="ARBA00022723"/>
    </source>
</evidence>
<evidence type="ECO:0000259" key="8">
    <source>
        <dbReference type="Pfam" id="PF14537"/>
    </source>
</evidence>
<dbReference type="InterPro" id="IPR036280">
    <property type="entry name" value="Multihaem_cyt_sf"/>
</dbReference>
<keyword evidence="3" id="KW-0813">Transport</keyword>
<evidence type="ECO:0000256" key="7">
    <source>
        <dbReference type="ARBA" id="ARBA00023004"/>
    </source>
</evidence>
<comment type="subcellular location">
    <subcellularLocation>
        <location evidence="2">Cell envelope</location>
    </subcellularLocation>
</comment>
<name>A0A2T3NP57_9GAMM</name>
<evidence type="ECO:0000313" key="10">
    <source>
        <dbReference type="Proteomes" id="UP000241771"/>
    </source>
</evidence>
<reference evidence="9 10" key="1">
    <citation type="submission" date="2018-01" db="EMBL/GenBank/DDBJ databases">
        <title>Whole genome sequencing of Histamine producing bacteria.</title>
        <authorList>
            <person name="Butler K."/>
        </authorList>
    </citation>
    <scope>NUCLEOTIDE SEQUENCE [LARGE SCALE GENOMIC DNA]</scope>
    <source>
        <strain evidence="9 10">DSM 100436</strain>
    </source>
</reference>